<dbReference type="UniPathway" id="UPA00253">
    <property type="reaction ID" value="UER00326"/>
</dbReference>
<evidence type="ECO:0000256" key="4">
    <source>
        <dbReference type="ARBA" id="ARBA00023002"/>
    </source>
</evidence>
<keyword evidence="3" id="KW-0274">FAD</keyword>
<reference evidence="9 11" key="2">
    <citation type="submission" date="2018-08" db="EMBL/GenBank/DDBJ databases">
        <title>A genome reference for cultivated species of the human gut microbiota.</title>
        <authorList>
            <person name="Zou Y."/>
            <person name="Xue W."/>
            <person name="Luo G."/>
        </authorList>
    </citation>
    <scope>NUCLEOTIDE SEQUENCE [LARGE SCALE GENOMIC DNA]</scope>
    <source>
        <strain evidence="9 11">TF05-12AC</strain>
    </source>
</reference>
<dbReference type="PANTHER" id="PTHR11632">
    <property type="entry name" value="SUCCINATE DEHYDROGENASE 2 FLAVOPROTEIN SUBUNIT"/>
    <property type="match status" value="1"/>
</dbReference>
<gene>
    <name evidence="8" type="primary">nadB_2</name>
    <name evidence="9" type="ORF">DXC40_01665</name>
    <name evidence="8" type="ORF">ERS852551_01414</name>
</gene>
<dbReference type="EMBL" id="CZBE01000008">
    <property type="protein sequence ID" value="CUP63246.1"/>
    <property type="molecule type" value="Genomic_DNA"/>
</dbReference>
<dbReference type="SUPFAM" id="SSF46977">
    <property type="entry name" value="Succinate dehydrogenase/fumarate reductase flavoprotein C-terminal domain"/>
    <property type="match status" value="1"/>
</dbReference>
<comment type="cofactor">
    <cofactor evidence="1">
        <name>FAD</name>
        <dbReference type="ChEBI" id="CHEBI:57692"/>
    </cofactor>
</comment>
<keyword evidence="4 8" id="KW-0560">Oxidoreductase</keyword>
<dbReference type="FunFam" id="3.90.700.10:FF:000005">
    <property type="entry name" value="Succinate dehydrogenase flavoprotein subunit"/>
    <property type="match status" value="1"/>
</dbReference>
<dbReference type="RefSeq" id="WP_055244778.1">
    <property type="nucleotide sequence ID" value="NZ_CABIWA010000011.1"/>
</dbReference>
<name>A0A174PUD6_9FIRM</name>
<dbReference type="GO" id="GO:0008734">
    <property type="term" value="F:L-aspartate oxidase activity"/>
    <property type="evidence" value="ECO:0007669"/>
    <property type="project" value="UniProtKB-EC"/>
</dbReference>
<evidence type="ECO:0000259" key="6">
    <source>
        <dbReference type="Pfam" id="PF00890"/>
    </source>
</evidence>
<dbReference type="InterPro" id="IPR003953">
    <property type="entry name" value="FAD-dep_OxRdtase_2_FAD-bd"/>
</dbReference>
<dbReference type="Gene3D" id="1.20.58.100">
    <property type="entry name" value="Fumarate reductase/succinate dehydrogenase flavoprotein-like, C-terminal domain"/>
    <property type="match status" value="1"/>
</dbReference>
<dbReference type="InterPro" id="IPR027477">
    <property type="entry name" value="Succ_DH/fumarate_Rdtase_cat_sf"/>
</dbReference>
<feature type="domain" description="Fumarate reductase/succinate dehydrogenase flavoprotein-like C-terminal" evidence="7">
    <location>
        <begin position="436"/>
        <end position="523"/>
    </location>
</feature>
<accession>A0A174PUD6</accession>
<dbReference type="GO" id="GO:0009435">
    <property type="term" value="P:NAD+ biosynthetic process"/>
    <property type="evidence" value="ECO:0007669"/>
    <property type="project" value="UniProtKB-UniPathway"/>
</dbReference>
<evidence type="ECO:0000256" key="3">
    <source>
        <dbReference type="ARBA" id="ARBA00022827"/>
    </source>
</evidence>
<feature type="domain" description="FAD-dependent oxidoreductase 2 FAD-binding" evidence="6">
    <location>
        <begin position="9"/>
        <end position="382"/>
    </location>
</feature>
<dbReference type="SUPFAM" id="SSF51905">
    <property type="entry name" value="FAD/NAD(P)-binding domain"/>
    <property type="match status" value="1"/>
</dbReference>
<dbReference type="PANTHER" id="PTHR11632:SF51">
    <property type="entry name" value="SUCCINATE DEHYDROGENASE [UBIQUINONE] FLAVOPROTEIN SUBUNIT, MITOCHONDRIAL"/>
    <property type="match status" value="1"/>
</dbReference>
<keyword evidence="2" id="KW-0285">Flavoprotein</keyword>
<dbReference type="Pfam" id="PF02910">
    <property type="entry name" value="Succ_DH_flav_C"/>
    <property type="match status" value="1"/>
</dbReference>
<dbReference type="SUPFAM" id="SSF56425">
    <property type="entry name" value="Succinate dehydrogenase/fumarate reductase flavoprotein, catalytic domain"/>
    <property type="match status" value="1"/>
</dbReference>
<dbReference type="InterPro" id="IPR015939">
    <property type="entry name" value="Fum_Rdtase/Succ_DH_flav-like_C"/>
</dbReference>
<dbReference type="GO" id="GO:0033765">
    <property type="term" value="F:steroid dehydrogenase activity, acting on the CH-CH group of donors"/>
    <property type="evidence" value="ECO:0007669"/>
    <property type="project" value="UniProtKB-ARBA"/>
</dbReference>
<dbReference type="AlphaFoldDB" id="A0A174PUD6"/>
<dbReference type="Gene3D" id="3.90.700.10">
    <property type="entry name" value="Succinate dehydrogenase/fumarate reductase flavoprotein, catalytic domain"/>
    <property type="match status" value="1"/>
</dbReference>
<evidence type="ECO:0000256" key="2">
    <source>
        <dbReference type="ARBA" id="ARBA00022630"/>
    </source>
</evidence>
<dbReference type="OrthoDB" id="9806724at2"/>
<evidence type="ECO:0000313" key="11">
    <source>
        <dbReference type="Proteomes" id="UP000260828"/>
    </source>
</evidence>
<protein>
    <submittedName>
        <fullName evidence="9">FAD-binding protein</fullName>
    </submittedName>
    <submittedName>
        <fullName evidence="8">L-aspartate oxidase</fullName>
        <ecNumber evidence="8">1.4.3.16</ecNumber>
    </submittedName>
</protein>
<dbReference type="Proteomes" id="UP000095765">
    <property type="component" value="Unassembled WGS sequence"/>
</dbReference>
<dbReference type="Pfam" id="PF00890">
    <property type="entry name" value="FAD_binding_2"/>
    <property type="match status" value="1"/>
</dbReference>
<organism evidence="8 10">
    <name type="scientific">Anaerotruncus colihominis</name>
    <dbReference type="NCBI Taxonomy" id="169435"/>
    <lineage>
        <taxon>Bacteria</taxon>
        <taxon>Bacillati</taxon>
        <taxon>Bacillota</taxon>
        <taxon>Clostridia</taxon>
        <taxon>Eubacteriales</taxon>
        <taxon>Oscillospiraceae</taxon>
        <taxon>Anaerotruncus</taxon>
    </lineage>
</organism>
<reference evidence="8 10" key="1">
    <citation type="submission" date="2015-09" db="EMBL/GenBank/DDBJ databases">
        <authorList>
            <consortium name="Pathogen Informatics"/>
        </authorList>
    </citation>
    <scope>NUCLEOTIDE SEQUENCE [LARGE SCALE GENOMIC DNA]</scope>
    <source>
        <strain evidence="8 10">2789STDY5834939</strain>
    </source>
</reference>
<evidence type="ECO:0000259" key="7">
    <source>
        <dbReference type="Pfam" id="PF02910"/>
    </source>
</evidence>
<dbReference type="Proteomes" id="UP000260828">
    <property type="component" value="Unassembled WGS sequence"/>
</dbReference>
<proteinExistence type="predicted"/>
<dbReference type="EMBL" id="QVME01000001">
    <property type="protein sequence ID" value="RGE69797.1"/>
    <property type="molecule type" value="Genomic_DNA"/>
</dbReference>
<sequence>MVPVKMEIDVLVLGGGSAGLCSAMAAREAGASVILIYKAGGNSTAVAAGGYAVVLKDSVGDSVEQFIADAERSGAGLVEPDLLHRLAEGAIPAIERAAGWGVEFYRTEDGQYRRFRSGGHTFPRSLRCASGRGSDTYGVLYRRARACGITMLKDTLITELLRSGERVVGAAGMDEQGRPLVIAAKTVILATGGMAALYEHTTTTSGVTGEGYIMALESGCRLRDMEFIQFMPTTLAAPASLKGKLVNDTLRGEGAYLLNRSGERFMARYAPDLMEVSARDVLSYAIATEVSAGRGSPAGGVYVDARHIPEKALLQSFGAVKALRAAGIDPSHSLIEVTPAAHFSCGGVAIDVNCRTGVPGLYAVGEVTGGIHGANRLGATALTENLVFGQIAGALAAEESKKISIAQTLDWPDAERCVQGAQADPDASAFLMTGEQEIRRILWTCGGILRNGEGLSSGLVRLGVMAAHVSELPTPCFSQQQKKRRLMQLVALAQLVLQSALRRTESRGCHTRTDFPNQDPSQSASYFLTYERAK</sequence>
<dbReference type="InterPro" id="IPR030664">
    <property type="entry name" value="SdhA/FrdA/AprA"/>
</dbReference>
<dbReference type="PIRSF" id="PIRSF000171">
    <property type="entry name" value="SDHA_APRA_LASPO"/>
    <property type="match status" value="1"/>
</dbReference>
<evidence type="ECO:0000256" key="5">
    <source>
        <dbReference type="PIRSR" id="PIRSR000171-1"/>
    </source>
</evidence>
<evidence type="ECO:0000313" key="8">
    <source>
        <dbReference type="EMBL" id="CUP63246.1"/>
    </source>
</evidence>
<evidence type="ECO:0000256" key="1">
    <source>
        <dbReference type="ARBA" id="ARBA00001974"/>
    </source>
</evidence>
<evidence type="ECO:0000313" key="10">
    <source>
        <dbReference type="Proteomes" id="UP000095765"/>
    </source>
</evidence>
<evidence type="ECO:0000313" key="9">
    <source>
        <dbReference type="EMBL" id="RGE69797.1"/>
    </source>
</evidence>
<dbReference type="PRINTS" id="PR00411">
    <property type="entry name" value="PNDRDTASEI"/>
</dbReference>
<dbReference type="PRINTS" id="PR00368">
    <property type="entry name" value="FADPNR"/>
</dbReference>
<dbReference type="Gene3D" id="3.50.50.60">
    <property type="entry name" value="FAD/NAD(P)-binding domain"/>
    <property type="match status" value="1"/>
</dbReference>
<dbReference type="InterPro" id="IPR036188">
    <property type="entry name" value="FAD/NAD-bd_sf"/>
</dbReference>
<feature type="active site" description="Proton acceptor" evidence="5">
    <location>
        <position position="279"/>
    </location>
</feature>
<dbReference type="EC" id="1.4.3.16" evidence="8"/>
<dbReference type="InterPro" id="IPR037099">
    <property type="entry name" value="Fum_R/Succ_DH_flav-like_C_sf"/>
</dbReference>